<keyword evidence="3" id="KW-1185">Reference proteome</keyword>
<protein>
    <submittedName>
        <fullName evidence="2">Uncharacterized protein</fullName>
    </submittedName>
</protein>
<dbReference type="Proteomes" id="UP000836404">
    <property type="component" value="Unassembled WGS sequence"/>
</dbReference>
<proteinExistence type="predicted"/>
<accession>A0A9N8QNK0</accession>
<dbReference type="EMBL" id="CAJHJF010007638">
    <property type="protein sequence ID" value="CAD6964097.1"/>
    <property type="molecule type" value="Genomic_DNA"/>
</dbReference>
<feature type="region of interest" description="Disordered" evidence="1">
    <location>
        <begin position="79"/>
        <end position="107"/>
    </location>
</feature>
<comment type="caution">
    <text evidence="2">The sequence shown here is derived from an EMBL/GenBank/DDBJ whole genome shotgun (WGS) entry which is preliminary data.</text>
</comment>
<sequence>MPRARSERNFGDDFEPLDGLKARCVVCPKAPAVSTRHMDEHRATSVHVRNKALPPNRLSVTSIRHQRYLVVQAAEKRAARAADTAPPPSPLSPRMSNDANGDGAQREYAPPVFASSQFDRDWDGMQGGADMAWNFDGPTEKERRMIENVQKAMRNAARVGDDRQFFPWPDRGTFLLSLVAFAPRSPLSRSVLELVLAFARAIHGYEVPTLSAFRRAAEKVRESGGGALQASVGSGGTTFFTKSIRNGLVMPMAVLRTSSNGYEPVHLYLHEPLALKDGRAVLPELCFTDDADQLCGRGTVLRMRDGGDASAIVHVLPKQETDFAVKDVTTSSVLAERLRGRMLEGPDGSVKSTENPLRKLAKGKRMISVPLLVWEDDWMTTMGMSQYPHTSVLFSNALLDRTELDRRSAAVRFYATSAAAQPEELLEAFVEELK</sequence>
<evidence type="ECO:0000313" key="2">
    <source>
        <dbReference type="EMBL" id="CAD6964097.1"/>
    </source>
</evidence>
<organism evidence="2 3">
    <name type="scientific">Tilletia laevis</name>
    <dbReference type="NCBI Taxonomy" id="157183"/>
    <lineage>
        <taxon>Eukaryota</taxon>
        <taxon>Fungi</taxon>
        <taxon>Dikarya</taxon>
        <taxon>Basidiomycota</taxon>
        <taxon>Ustilaginomycotina</taxon>
        <taxon>Exobasidiomycetes</taxon>
        <taxon>Tilletiales</taxon>
        <taxon>Tilletiaceae</taxon>
        <taxon>Tilletia</taxon>
    </lineage>
</organism>
<gene>
    <name evidence="2" type="ORF">JKILLFL_G106</name>
</gene>
<reference evidence="2 3" key="1">
    <citation type="submission" date="2020-10" db="EMBL/GenBank/DDBJ databases">
        <authorList>
            <person name="Sedaghatjoo S."/>
        </authorList>
    </citation>
    <scope>NUCLEOTIDE SEQUENCE [LARGE SCALE GENOMIC DNA]</scope>
    <source>
        <strain evidence="2 3">LLFL</strain>
    </source>
</reference>
<dbReference type="AlphaFoldDB" id="A0A9N8QNK0"/>
<evidence type="ECO:0000313" key="3">
    <source>
        <dbReference type="Proteomes" id="UP000836404"/>
    </source>
</evidence>
<evidence type="ECO:0000256" key="1">
    <source>
        <dbReference type="SAM" id="MobiDB-lite"/>
    </source>
</evidence>
<name>A0A9N8QNK0_9BASI</name>